<name>A0A2M9ZG07_9LEPT</name>
<accession>A0A2M9ZG07</accession>
<protein>
    <submittedName>
        <fullName evidence="2">Uncharacterized protein</fullName>
    </submittedName>
</protein>
<feature type="transmembrane region" description="Helical" evidence="1">
    <location>
        <begin position="108"/>
        <end position="126"/>
    </location>
</feature>
<evidence type="ECO:0000313" key="3">
    <source>
        <dbReference type="Proteomes" id="UP000231912"/>
    </source>
</evidence>
<feature type="transmembrane region" description="Helical" evidence="1">
    <location>
        <begin position="206"/>
        <end position="225"/>
    </location>
</feature>
<dbReference type="RefSeq" id="WP_100757778.1">
    <property type="nucleotide sequence ID" value="NZ_NPDT01000001.1"/>
</dbReference>
<gene>
    <name evidence="2" type="ORF">CH371_04310</name>
</gene>
<keyword evidence="1" id="KW-0812">Transmembrane</keyword>
<dbReference type="AlphaFoldDB" id="A0A2M9ZG07"/>
<keyword evidence="1" id="KW-1133">Transmembrane helix</keyword>
<evidence type="ECO:0000313" key="2">
    <source>
        <dbReference type="EMBL" id="PJZ67277.1"/>
    </source>
</evidence>
<comment type="caution">
    <text evidence="2">The sequence shown here is derived from an EMBL/GenBank/DDBJ whole genome shotgun (WGS) entry which is preliminary data.</text>
</comment>
<feature type="transmembrane region" description="Helical" evidence="1">
    <location>
        <begin position="6"/>
        <end position="27"/>
    </location>
</feature>
<dbReference type="Proteomes" id="UP000231912">
    <property type="component" value="Unassembled WGS sequence"/>
</dbReference>
<reference evidence="2 3" key="1">
    <citation type="submission" date="2017-07" db="EMBL/GenBank/DDBJ databases">
        <title>Leptospira spp. isolated from tropical soils.</title>
        <authorList>
            <person name="Thibeaux R."/>
            <person name="Iraola G."/>
            <person name="Ferres I."/>
            <person name="Bierque E."/>
            <person name="Girault D."/>
            <person name="Soupe-Gilbert M.-E."/>
            <person name="Picardeau M."/>
            <person name="Goarant C."/>
        </authorList>
    </citation>
    <scope>NUCLEOTIDE SEQUENCE [LARGE SCALE GENOMIC DNA]</scope>
    <source>
        <strain evidence="2 3">FH2-C-A2</strain>
    </source>
</reference>
<feature type="transmembrane region" description="Helical" evidence="1">
    <location>
        <begin position="67"/>
        <end position="87"/>
    </location>
</feature>
<sequence>MPGNLPPFVPLVFGSTIFAILGYFFSLIISTRKSWTSSLIIFLFLAAWLVFQALLSVNGFYSVTDSIPPRFLAMVLPPLLLILFLFLSPRGRSWLDRIPLEGLTYLHLVRIPIELVLYWLAMYGWIPVSMTFAGWNFDILAGMTSPIAAYFLLRNSGSADLRVFVWNLLGLALLLNIVTIGILSAPGPFQILSSERPNLGIFQFPYVWLASVAVPSVLFAHLVSLRRYLLSR</sequence>
<proteinExistence type="predicted"/>
<feature type="transmembrane region" description="Helical" evidence="1">
    <location>
        <begin position="39"/>
        <end position="61"/>
    </location>
</feature>
<feature type="transmembrane region" description="Helical" evidence="1">
    <location>
        <begin position="132"/>
        <end position="153"/>
    </location>
</feature>
<keyword evidence="1" id="KW-0472">Membrane</keyword>
<feature type="transmembrane region" description="Helical" evidence="1">
    <location>
        <begin position="165"/>
        <end position="186"/>
    </location>
</feature>
<organism evidence="2 3">
    <name type="scientific">Leptospira wolffii</name>
    <dbReference type="NCBI Taxonomy" id="409998"/>
    <lineage>
        <taxon>Bacteria</taxon>
        <taxon>Pseudomonadati</taxon>
        <taxon>Spirochaetota</taxon>
        <taxon>Spirochaetia</taxon>
        <taxon>Leptospirales</taxon>
        <taxon>Leptospiraceae</taxon>
        <taxon>Leptospira</taxon>
    </lineage>
</organism>
<dbReference type="EMBL" id="NPDT01000001">
    <property type="protein sequence ID" value="PJZ67277.1"/>
    <property type="molecule type" value="Genomic_DNA"/>
</dbReference>
<evidence type="ECO:0000256" key="1">
    <source>
        <dbReference type="SAM" id="Phobius"/>
    </source>
</evidence>